<dbReference type="EMBL" id="SRLO01000179">
    <property type="protein sequence ID" value="TNN69128.1"/>
    <property type="molecule type" value="Genomic_DNA"/>
</dbReference>
<dbReference type="Proteomes" id="UP000314294">
    <property type="component" value="Unassembled WGS sequence"/>
</dbReference>
<comment type="caution">
    <text evidence="1">The sequence shown here is derived from an EMBL/GenBank/DDBJ whole genome shotgun (WGS) entry which is preliminary data.</text>
</comment>
<gene>
    <name evidence="1" type="ORF">EYF80_020595</name>
</gene>
<name>A0A4Z2HTP8_9TELE</name>
<keyword evidence="2" id="KW-1185">Reference proteome</keyword>
<protein>
    <submittedName>
        <fullName evidence="1">Uncharacterized protein</fullName>
    </submittedName>
</protein>
<accession>A0A4Z2HTP8</accession>
<sequence length="69" mass="7561">MKTNSFTFCIHSVGEWIMNELGGDPQQSGPSAPDYSFLEKPAKLLNCAAESGRVLPPSRVQPVCRKQPL</sequence>
<evidence type="ECO:0000313" key="2">
    <source>
        <dbReference type="Proteomes" id="UP000314294"/>
    </source>
</evidence>
<evidence type="ECO:0000313" key="1">
    <source>
        <dbReference type="EMBL" id="TNN69128.1"/>
    </source>
</evidence>
<organism evidence="1 2">
    <name type="scientific">Liparis tanakae</name>
    <name type="common">Tanaka's snailfish</name>
    <dbReference type="NCBI Taxonomy" id="230148"/>
    <lineage>
        <taxon>Eukaryota</taxon>
        <taxon>Metazoa</taxon>
        <taxon>Chordata</taxon>
        <taxon>Craniata</taxon>
        <taxon>Vertebrata</taxon>
        <taxon>Euteleostomi</taxon>
        <taxon>Actinopterygii</taxon>
        <taxon>Neopterygii</taxon>
        <taxon>Teleostei</taxon>
        <taxon>Neoteleostei</taxon>
        <taxon>Acanthomorphata</taxon>
        <taxon>Eupercaria</taxon>
        <taxon>Perciformes</taxon>
        <taxon>Cottioidei</taxon>
        <taxon>Cottales</taxon>
        <taxon>Liparidae</taxon>
        <taxon>Liparis</taxon>
    </lineage>
</organism>
<dbReference type="AlphaFoldDB" id="A0A4Z2HTP8"/>
<reference evidence="1 2" key="1">
    <citation type="submission" date="2019-03" db="EMBL/GenBank/DDBJ databases">
        <title>First draft genome of Liparis tanakae, snailfish: a comprehensive survey of snailfish specific genes.</title>
        <authorList>
            <person name="Kim W."/>
            <person name="Song I."/>
            <person name="Jeong J.-H."/>
            <person name="Kim D."/>
            <person name="Kim S."/>
            <person name="Ryu S."/>
            <person name="Song J.Y."/>
            <person name="Lee S.K."/>
        </authorList>
    </citation>
    <scope>NUCLEOTIDE SEQUENCE [LARGE SCALE GENOMIC DNA]</scope>
    <source>
        <tissue evidence="1">Muscle</tissue>
    </source>
</reference>
<proteinExistence type="predicted"/>